<dbReference type="EC" id="2.1.1.33" evidence="2"/>
<dbReference type="InterPro" id="IPR029063">
    <property type="entry name" value="SAM-dependent_MTases_sf"/>
</dbReference>
<proteinExistence type="inferred from homology"/>
<dbReference type="EMBL" id="HBER01060092">
    <property type="protein sequence ID" value="CAD8554689.1"/>
    <property type="molecule type" value="Transcribed_RNA"/>
</dbReference>
<dbReference type="InterPro" id="IPR055361">
    <property type="entry name" value="tRNA_methyltr_TrmB_bact"/>
</dbReference>
<protein>
    <recommendedName>
        <fullName evidence="2">tRNA (guanine(46)-N(7))-methyltransferase</fullName>
        <ecNumber evidence="2">2.1.1.33</ecNumber>
    </recommendedName>
</protein>
<dbReference type="PROSITE" id="PS51625">
    <property type="entry name" value="SAM_MT_TRMB"/>
    <property type="match status" value="1"/>
</dbReference>
<evidence type="ECO:0000256" key="1">
    <source>
        <dbReference type="ARBA" id="ARBA00000142"/>
    </source>
</evidence>
<comment type="catalytic activity">
    <reaction evidence="1">
        <text>guanosine(46) in tRNA + S-adenosyl-L-methionine = N(7)-methylguanosine(46) in tRNA + S-adenosyl-L-homocysteine</text>
        <dbReference type="Rhea" id="RHEA:42708"/>
        <dbReference type="Rhea" id="RHEA-COMP:10188"/>
        <dbReference type="Rhea" id="RHEA-COMP:10189"/>
        <dbReference type="ChEBI" id="CHEBI:57856"/>
        <dbReference type="ChEBI" id="CHEBI:59789"/>
        <dbReference type="ChEBI" id="CHEBI:74269"/>
        <dbReference type="ChEBI" id="CHEBI:74480"/>
        <dbReference type="EC" id="2.1.1.33"/>
    </reaction>
</comment>
<dbReference type="Gene3D" id="3.40.50.150">
    <property type="entry name" value="Vaccinia Virus protein VP39"/>
    <property type="match status" value="1"/>
</dbReference>
<dbReference type="GO" id="GO:0008176">
    <property type="term" value="F:tRNA (guanine(46)-N7)-methyltransferase activity"/>
    <property type="evidence" value="ECO:0007669"/>
    <property type="project" value="UniProtKB-EC"/>
</dbReference>
<evidence type="ECO:0000256" key="5">
    <source>
        <dbReference type="ARBA" id="ARBA00022691"/>
    </source>
</evidence>
<evidence type="ECO:0000256" key="2">
    <source>
        <dbReference type="ARBA" id="ARBA00011977"/>
    </source>
</evidence>
<evidence type="ECO:0000256" key="4">
    <source>
        <dbReference type="ARBA" id="ARBA00022679"/>
    </source>
</evidence>
<name>A0A7S0JKM2_9EUKA</name>
<keyword evidence="5" id="KW-0949">S-adenosyl-L-methionine</keyword>
<accession>A0A7S0JKM2</accession>
<dbReference type="Pfam" id="PF02390">
    <property type="entry name" value="Methyltransf_4"/>
    <property type="match status" value="1"/>
</dbReference>
<gene>
    <name evidence="7" type="ORF">CLEP1334_LOCUS29980</name>
</gene>
<dbReference type="PANTHER" id="PTHR23417">
    <property type="entry name" value="3-DEOXY-D-MANNO-OCTULOSONIC-ACID TRANSFERASE/TRNA GUANINE-N 7 - -METHYLTRANSFERASE"/>
    <property type="match status" value="1"/>
</dbReference>
<dbReference type="InterPro" id="IPR003358">
    <property type="entry name" value="tRNA_(Gua-N-7)_MeTrfase_Trmb"/>
</dbReference>
<dbReference type="GO" id="GO:0043527">
    <property type="term" value="C:tRNA methyltransferase complex"/>
    <property type="evidence" value="ECO:0007669"/>
    <property type="project" value="TreeGrafter"/>
</dbReference>
<keyword evidence="4" id="KW-0808">Transferase</keyword>
<evidence type="ECO:0000313" key="7">
    <source>
        <dbReference type="EMBL" id="CAD8554689.1"/>
    </source>
</evidence>
<evidence type="ECO:0000256" key="3">
    <source>
        <dbReference type="ARBA" id="ARBA00022603"/>
    </source>
</evidence>
<dbReference type="SUPFAM" id="SSF53335">
    <property type="entry name" value="S-adenosyl-L-methionine-dependent methyltransferases"/>
    <property type="match status" value="1"/>
</dbReference>
<sequence>MVITVQMPEKCLRLTSAAMLLCSTCTPAHGHQGGRCAGGAKRVRQHVNPLRSAHQKVLSFAPDWPQHAFARPHRQLHVDIGCARGLFAMDLAQAQPEWNVLGLEIRSVLVDAAQQDVLERQLGNAHFLACNANVNLAPLLKGVESYGPLRSVSLQFPDPWFKTKHHKRRTLQPQLISTIAEHLQPGGWFFLQTDVLPLAEEMREMVRTTEPSRLPDVRADETDWAVAKPAELSGLATERERASEALGRPVYRCLFTRGDA</sequence>
<reference evidence="7" key="1">
    <citation type="submission" date="2021-01" db="EMBL/GenBank/DDBJ databases">
        <authorList>
            <person name="Corre E."/>
            <person name="Pelletier E."/>
            <person name="Niang G."/>
            <person name="Scheremetjew M."/>
            <person name="Finn R."/>
            <person name="Kale V."/>
            <person name="Holt S."/>
            <person name="Cochrane G."/>
            <person name="Meng A."/>
            <person name="Brown T."/>
            <person name="Cohen L."/>
        </authorList>
    </citation>
    <scope>NUCLEOTIDE SEQUENCE</scope>
    <source>
        <strain evidence="7">RCC1130</strain>
    </source>
</reference>
<evidence type="ECO:0000256" key="6">
    <source>
        <dbReference type="ARBA" id="ARBA00022694"/>
    </source>
</evidence>
<keyword evidence="6" id="KW-0819">tRNA processing</keyword>
<dbReference type="AlphaFoldDB" id="A0A7S0JKM2"/>
<organism evidence="7">
    <name type="scientific">Calcidiscus leptoporus</name>
    <dbReference type="NCBI Taxonomy" id="127549"/>
    <lineage>
        <taxon>Eukaryota</taxon>
        <taxon>Haptista</taxon>
        <taxon>Haptophyta</taxon>
        <taxon>Prymnesiophyceae</taxon>
        <taxon>Coccolithales</taxon>
        <taxon>Calcidiscaceae</taxon>
        <taxon>Calcidiscus</taxon>
    </lineage>
</organism>
<dbReference type="HAMAP" id="MF_01057">
    <property type="entry name" value="tRNA_methyltr_TrmB"/>
    <property type="match status" value="1"/>
</dbReference>
<keyword evidence="3" id="KW-0489">Methyltransferase</keyword>
<dbReference type="CDD" id="cd02440">
    <property type="entry name" value="AdoMet_MTases"/>
    <property type="match status" value="1"/>
</dbReference>
<dbReference type="NCBIfam" id="TIGR00091">
    <property type="entry name" value="tRNA (guanosine(46)-N7)-methyltransferase TrmB"/>
    <property type="match status" value="1"/>
</dbReference>
<dbReference type="PANTHER" id="PTHR23417:SF21">
    <property type="entry name" value="TRNA (GUANINE-N(7)-)-METHYLTRANSFERASE"/>
    <property type="match status" value="1"/>
</dbReference>